<gene>
    <name evidence="1" type="ORF">DT076_13465</name>
</gene>
<evidence type="ECO:0000313" key="1">
    <source>
        <dbReference type="EMBL" id="RCK68922.1"/>
    </source>
</evidence>
<comment type="caution">
    <text evidence="1">The sequence shown here is derived from an EMBL/GenBank/DDBJ whole genome shotgun (WGS) entry which is preliminary data.</text>
</comment>
<sequence length="89" mass="9640">MVDIEAIGSGSRVFDYATLLDHQRIEPAALELLVTAAAAVAGPGLLRACFDLVALDLVDYSTVGPEDHRVLRIRELTTRAQQIDHLTSP</sequence>
<protein>
    <submittedName>
        <fullName evidence="1">Uncharacterized protein</fullName>
    </submittedName>
</protein>
<reference evidence="1 2" key="1">
    <citation type="submission" date="2018-07" db="EMBL/GenBank/DDBJ databases">
        <title>Desertimonas flava gen. nov. sp. nov.</title>
        <authorList>
            <person name="Liu S."/>
        </authorList>
    </citation>
    <scope>NUCLEOTIDE SEQUENCE [LARGE SCALE GENOMIC DNA]</scope>
    <source>
        <strain evidence="1 2">16Sb5-5</strain>
    </source>
</reference>
<accession>A0A367YV75</accession>
<name>A0A367YV75_9ACTN</name>
<dbReference type="EMBL" id="QOUI01000008">
    <property type="protein sequence ID" value="RCK68922.1"/>
    <property type="molecule type" value="Genomic_DNA"/>
</dbReference>
<proteinExistence type="predicted"/>
<dbReference type="Proteomes" id="UP000252770">
    <property type="component" value="Unassembled WGS sequence"/>
</dbReference>
<evidence type="ECO:0000313" key="2">
    <source>
        <dbReference type="Proteomes" id="UP000252770"/>
    </source>
</evidence>
<dbReference type="AlphaFoldDB" id="A0A367YV75"/>
<keyword evidence="2" id="KW-1185">Reference proteome</keyword>
<organism evidence="1 2">
    <name type="scientific">Desertihabitans brevis</name>
    <dbReference type="NCBI Taxonomy" id="2268447"/>
    <lineage>
        <taxon>Bacteria</taxon>
        <taxon>Bacillati</taxon>
        <taxon>Actinomycetota</taxon>
        <taxon>Actinomycetes</taxon>
        <taxon>Propionibacteriales</taxon>
        <taxon>Propionibacteriaceae</taxon>
        <taxon>Desertihabitans</taxon>
    </lineage>
</organism>
<dbReference type="RefSeq" id="WP_114127208.1">
    <property type="nucleotide sequence ID" value="NZ_QOUI01000008.1"/>
</dbReference>